<feature type="region of interest" description="Disordered" evidence="2">
    <location>
        <begin position="864"/>
        <end position="883"/>
    </location>
</feature>
<gene>
    <name evidence="3" type="ORF">OC842_005844</name>
</gene>
<dbReference type="Pfam" id="PF03690">
    <property type="entry name" value="MYG1_exonuc"/>
    <property type="match status" value="1"/>
</dbReference>
<dbReference type="InterPro" id="IPR003226">
    <property type="entry name" value="MYG1_exonuclease"/>
</dbReference>
<dbReference type="AlphaFoldDB" id="A0AAN6G742"/>
<evidence type="ECO:0000313" key="3">
    <source>
        <dbReference type="EMBL" id="KAK0524393.1"/>
    </source>
</evidence>
<dbReference type="GO" id="GO:0005634">
    <property type="term" value="C:nucleus"/>
    <property type="evidence" value="ECO:0007669"/>
    <property type="project" value="TreeGrafter"/>
</dbReference>
<comment type="caution">
    <text evidence="3">The sequence shown here is derived from an EMBL/GenBank/DDBJ whole genome shotgun (WGS) entry which is preliminary data.</text>
</comment>
<comment type="similarity">
    <text evidence="1">Belongs to the MYG1 family.</text>
</comment>
<feature type="region of interest" description="Disordered" evidence="2">
    <location>
        <begin position="364"/>
        <end position="397"/>
    </location>
</feature>
<dbReference type="PANTHER" id="PTHR11215:SF1">
    <property type="entry name" value="MYG1 EXONUCLEASE"/>
    <property type="match status" value="1"/>
</dbReference>
<organism evidence="3 4">
    <name type="scientific">Tilletia horrida</name>
    <dbReference type="NCBI Taxonomy" id="155126"/>
    <lineage>
        <taxon>Eukaryota</taxon>
        <taxon>Fungi</taxon>
        <taxon>Dikarya</taxon>
        <taxon>Basidiomycota</taxon>
        <taxon>Ustilaginomycotina</taxon>
        <taxon>Exobasidiomycetes</taxon>
        <taxon>Tilletiales</taxon>
        <taxon>Tilletiaceae</taxon>
        <taxon>Tilletia</taxon>
    </lineage>
</organism>
<dbReference type="Gene3D" id="1.10.20.120">
    <property type="match status" value="1"/>
</dbReference>
<sequence length="883" mass="92950">MSTSGNTIVTHSGTHHADEALAVFMLRKLPQYQSMSLVRTRDQALIDQGSIVVDVGAEYDPARHRYDHHQRGFEETFDAQHSIKLSSAGLVWKHFGTQILAEHLQLPKDDARVSLLHLKLYDDFVQAIDAIDNGISQYPASAGQPLYKSKTDLSSRVGHTNPRWNQASDEADQNARFERASTMAGTEFFERVDYTFEAWLPAREIVLNALNARKDVPGGDAQGRILVFDEFASWKDHIFQLEADLAIPQAERALYVVYPDEAGKWRVQAVPVNADSFVSRKPLPEPWRGIRDQALSDKTGIAGCIFVHQSGFIGGNATKEGALEMARKAVANVIPPSPITSPVFPLGARPIILLGPSSVVAPPANPDSSATFSSDEAAAAATHNPLGDGGAGAGAGADTKSKALRSLSLPDDLALADESAVRHRFVSLPHPSTGAPTYFALYKRAQPARGAYSSGASPSRTIPGLAELNLDPAAQLDGLLELHVLRPESVERSWFVGSTGAEAGAGAGAGAGLHAPVPGSDEAREAQRRALVEEQAQARARAEEERKGVQVKVEQGAATAGAGAGADSSMEIDDAEGEGEKETQMGAGPASKSSAAAAVAVAARRKKPQFAGQVVSDGAVHMLVPVDPVFVLIPLLSLIAPTNPADLGRFQPADDLFDDLAMAAFRRLAHKHNERVLAQREKERAAAAAAAASKKGGNKKGKGRQMMDADVGEEAGVELLEEEGVWTDVVKLGAARAGLDALQRVCDTQALGTGLTVYRFSPSKALALLEAKVRKVANVPSPTPTAAVFGHAPSTLGRAYARALAKLGDDDAEGGGEGGAMDVDGVGRGMGREERVRVQVALGAVSPWLDAGWRAKLETALLRGSSAGAGGDGDGDGAAAEAS</sequence>
<feature type="compositionally biased region" description="Basic and acidic residues" evidence="2">
    <location>
        <begin position="521"/>
        <end position="532"/>
    </location>
</feature>
<name>A0AAN6G742_9BASI</name>
<protein>
    <submittedName>
        <fullName evidence="3">Uncharacterized protein</fullName>
    </submittedName>
</protein>
<proteinExistence type="inferred from homology"/>
<reference evidence="3" key="1">
    <citation type="journal article" date="2023" name="PhytoFront">
        <title>Draft Genome Resources of Seven Strains of Tilletia horrida, Causal Agent of Kernel Smut of Rice.</title>
        <authorList>
            <person name="Khanal S."/>
            <person name="Antony Babu S."/>
            <person name="Zhou X.G."/>
        </authorList>
    </citation>
    <scope>NUCLEOTIDE SEQUENCE</scope>
    <source>
        <strain evidence="3">TX3</strain>
    </source>
</reference>
<feature type="compositionally biased region" description="Low complexity" evidence="2">
    <location>
        <begin position="367"/>
        <end position="382"/>
    </location>
</feature>
<feature type="region of interest" description="Disordered" evidence="2">
    <location>
        <begin position="506"/>
        <end position="591"/>
    </location>
</feature>
<accession>A0AAN6G742</accession>
<evidence type="ECO:0000256" key="1">
    <source>
        <dbReference type="ARBA" id="ARBA00010105"/>
    </source>
</evidence>
<dbReference type="Proteomes" id="UP001176521">
    <property type="component" value="Unassembled WGS sequence"/>
</dbReference>
<evidence type="ECO:0000313" key="4">
    <source>
        <dbReference type="Proteomes" id="UP001176521"/>
    </source>
</evidence>
<dbReference type="PANTHER" id="PTHR11215">
    <property type="entry name" value="METAL DEPENDENT HYDROLASE - RELATED"/>
    <property type="match status" value="1"/>
</dbReference>
<dbReference type="EMBL" id="JAPDMQ010000453">
    <property type="protein sequence ID" value="KAK0524393.1"/>
    <property type="molecule type" value="Genomic_DNA"/>
</dbReference>
<dbReference type="GO" id="GO:0005737">
    <property type="term" value="C:cytoplasm"/>
    <property type="evidence" value="ECO:0007669"/>
    <property type="project" value="TreeGrafter"/>
</dbReference>
<keyword evidence="4" id="KW-1185">Reference proteome</keyword>
<evidence type="ECO:0000256" key="2">
    <source>
        <dbReference type="SAM" id="MobiDB-lite"/>
    </source>
</evidence>